<evidence type="ECO:0000313" key="14">
    <source>
        <dbReference type="Proteomes" id="UP000770015"/>
    </source>
</evidence>
<keyword evidence="5" id="KW-0336">GPI-anchor</keyword>
<sequence length="160" mass="15862">MRVNTILLLAASAMTAIAQSRNHPDCIEKCIDENPTSSFCDGDETGSVKDKCLCDTYSGSSMIPCMRDCSTSDQSSFAAIVPESCRAALFPGVAVDEAASTSGAAATSAAQTATSTSGNSASQTSEAAAGATTTDGGSAAAAKEVSALLAVAGFMAALLA</sequence>
<proteinExistence type="inferred from homology"/>
<evidence type="ECO:0000256" key="9">
    <source>
        <dbReference type="PROSITE-ProRule" id="PRU01356"/>
    </source>
</evidence>
<comment type="similarity">
    <text evidence="3">Belongs to the RBT5 family.</text>
</comment>
<reference evidence="13" key="1">
    <citation type="journal article" date="2021" name="Nat. Commun.">
        <title>Genetic determinants of endophytism in the Arabidopsis root mycobiome.</title>
        <authorList>
            <person name="Mesny F."/>
            <person name="Miyauchi S."/>
            <person name="Thiergart T."/>
            <person name="Pickel B."/>
            <person name="Atanasova L."/>
            <person name="Karlsson M."/>
            <person name="Huettel B."/>
            <person name="Barry K.W."/>
            <person name="Haridas S."/>
            <person name="Chen C."/>
            <person name="Bauer D."/>
            <person name="Andreopoulos W."/>
            <person name="Pangilinan J."/>
            <person name="LaButti K."/>
            <person name="Riley R."/>
            <person name="Lipzen A."/>
            <person name="Clum A."/>
            <person name="Drula E."/>
            <person name="Henrissat B."/>
            <person name="Kohler A."/>
            <person name="Grigoriev I.V."/>
            <person name="Martin F.M."/>
            <person name="Hacquard S."/>
        </authorList>
    </citation>
    <scope>NUCLEOTIDE SEQUENCE</scope>
    <source>
        <strain evidence="13">MPI-SDFR-AT-0117</strain>
    </source>
</reference>
<dbReference type="OrthoDB" id="3562634at2759"/>
<feature type="region of interest" description="Disordered" evidence="10">
    <location>
        <begin position="112"/>
        <end position="134"/>
    </location>
</feature>
<evidence type="ECO:0000256" key="7">
    <source>
        <dbReference type="ARBA" id="ARBA00023157"/>
    </source>
</evidence>
<evidence type="ECO:0000256" key="4">
    <source>
        <dbReference type="ARBA" id="ARBA00022525"/>
    </source>
</evidence>
<keyword evidence="14" id="KW-1185">Reference proteome</keyword>
<comment type="caution">
    <text evidence="13">The sequence shown here is derived from an EMBL/GenBank/DDBJ whole genome shotgun (WGS) entry which is preliminary data.</text>
</comment>
<evidence type="ECO:0000256" key="5">
    <source>
        <dbReference type="ARBA" id="ARBA00022622"/>
    </source>
</evidence>
<evidence type="ECO:0000313" key="13">
    <source>
        <dbReference type="EMBL" id="KAH6695126.1"/>
    </source>
</evidence>
<keyword evidence="5" id="KW-0472">Membrane</keyword>
<keyword evidence="8" id="KW-0449">Lipoprotein</keyword>
<feature type="signal peptide" evidence="11">
    <location>
        <begin position="1"/>
        <end position="20"/>
    </location>
</feature>
<dbReference type="InterPro" id="IPR008427">
    <property type="entry name" value="Extracellular_membr_CFEM_dom"/>
</dbReference>
<feature type="chain" id="PRO_5040239287" description="CFEM domain-containing protein" evidence="11">
    <location>
        <begin position="21"/>
        <end position="160"/>
    </location>
</feature>
<keyword evidence="6 11" id="KW-0732">Signal</keyword>
<feature type="domain" description="CFEM" evidence="12">
    <location>
        <begin position="1"/>
        <end position="110"/>
    </location>
</feature>
<keyword evidence="4" id="KW-0964">Secreted</keyword>
<comment type="caution">
    <text evidence="9">Lacks conserved residue(s) required for the propagation of feature annotation.</text>
</comment>
<dbReference type="PROSITE" id="PS52012">
    <property type="entry name" value="CFEM"/>
    <property type="match status" value="1"/>
</dbReference>
<evidence type="ECO:0000256" key="10">
    <source>
        <dbReference type="SAM" id="MobiDB-lite"/>
    </source>
</evidence>
<evidence type="ECO:0000256" key="11">
    <source>
        <dbReference type="SAM" id="SignalP"/>
    </source>
</evidence>
<protein>
    <recommendedName>
        <fullName evidence="12">CFEM domain-containing protein</fullName>
    </recommendedName>
</protein>
<evidence type="ECO:0000256" key="2">
    <source>
        <dbReference type="ARBA" id="ARBA00004613"/>
    </source>
</evidence>
<comment type="subcellular location">
    <subcellularLocation>
        <location evidence="1">Membrane</location>
        <topology evidence="1">Lipid-anchor</topology>
        <topology evidence="1">GPI-anchor</topology>
    </subcellularLocation>
    <subcellularLocation>
        <location evidence="2">Secreted</location>
    </subcellularLocation>
</comment>
<dbReference type="GO" id="GO:0005576">
    <property type="term" value="C:extracellular region"/>
    <property type="evidence" value="ECO:0007669"/>
    <property type="project" value="UniProtKB-SubCell"/>
</dbReference>
<dbReference type="EMBL" id="JAGSXJ010000002">
    <property type="protein sequence ID" value="KAH6695126.1"/>
    <property type="molecule type" value="Genomic_DNA"/>
</dbReference>
<evidence type="ECO:0000256" key="1">
    <source>
        <dbReference type="ARBA" id="ARBA00004589"/>
    </source>
</evidence>
<evidence type="ECO:0000259" key="12">
    <source>
        <dbReference type="PROSITE" id="PS52012"/>
    </source>
</evidence>
<name>A0A9P8VKB7_9PEZI</name>
<evidence type="ECO:0000256" key="6">
    <source>
        <dbReference type="ARBA" id="ARBA00022729"/>
    </source>
</evidence>
<gene>
    <name evidence="13" type="ORF">F5X68DRAFT_227123</name>
</gene>
<organism evidence="13 14">
    <name type="scientific">Plectosphaerella plurivora</name>
    <dbReference type="NCBI Taxonomy" id="936078"/>
    <lineage>
        <taxon>Eukaryota</taxon>
        <taxon>Fungi</taxon>
        <taxon>Dikarya</taxon>
        <taxon>Ascomycota</taxon>
        <taxon>Pezizomycotina</taxon>
        <taxon>Sordariomycetes</taxon>
        <taxon>Hypocreomycetidae</taxon>
        <taxon>Glomerellales</taxon>
        <taxon>Plectosphaerellaceae</taxon>
        <taxon>Plectosphaerella</taxon>
    </lineage>
</organism>
<keyword evidence="7" id="KW-1015">Disulfide bond</keyword>
<dbReference type="Proteomes" id="UP000770015">
    <property type="component" value="Unassembled WGS sequence"/>
</dbReference>
<evidence type="ECO:0000256" key="8">
    <source>
        <dbReference type="ARBA" id="ARBA00023288"/>
    </source>
</evidence>
<accession>A0A9P8VKB7</accession>
<dbReference type="AlphaFoldDB" id="A0A9P8VKB7"/>
<dbReference type="GO" id="GO:0098552">
    <property type="term" value="C:side of membrane"/>
    <property type="evidence" value="ECO:0007669"/>
    <property type="project" value="UniProtKB-KW"/>
</dbReference>
<keyword evidence="5" id="KW-0325">Glycoprotein</keyword>
<evidence type="ECO:0000256" key="3">
    <source>
        <dbReference type="ARBA" id="ARBA00010031"/>
    </source>
</evidence>